<accession>A0A3N4DB95</accession>
<feature type="compositionally biased region" description="Low complexity" evidence="1">
    <location>
        <begin position="13"/>
        <end position="27"/>
    </location>
</feature>
<proteinExistence type="predicted"/>
<reference evidence="2" key="2">
    <citation type="submission" date="2021-03" db="EMBL/GenBank/DDBJ databases">
        <title>Human Oral Microbial Genomes.</title>
        <authorList>
            <person name="Johnston C.D."/>
            <person name="Chen T."/>
            <person name="Dewhirst F.E."/>
        </authorList>
    </citation>
    <scope>NUCLEOTIDE SEQUENCE</scope>
    <source>
        <strain evidence="2">F0714</strain>
    </source>
</reference>
<dbReference type="Proteomes" id="UP000677180">
    <property type="component" value="Chromosome"/>
</dbReference>
<dbReference type="GeneID" id="64408425"/>
<evidence type="ECO:0000313" key="4">
    <source>
        <dbReference type="Proteomes" id="UP000273044"/>
    </source>
</evidence>
<feature type="compositionally biased region" description="Pro residues" evidence="1">
    <location>
        <begin position="1"/>
        <end position="12"/>
    </location>
</feature>
<dbReference type="RefSeq" id="WP_014848038.1">
    <property type="nucleotide sequence ID" value="NZ_CAJZDL010000023.1"/>
</dbReference>
<evidence type="ECO:0000313" key="2">
    <source>
        <dbReference type="EMBL" id="QUC11201.1"/>
    </source>
</evidence>
<organism evidence="3 4">
    <name type="scientific">Arachnia propionica</name>
    <dbReference type="NCBI Taxonomy" id="1750"/>
    <lineage>
        <taxon>Bacteria</taxon>
        <taxon>Bacillati</taxon>
        <taxon>Actinomycetota</taxon>
        <taxon>Actinomycetes</taxon>
        <taxon>Propionibacteriales</taxon>
        <taxon>Propionibacteriaceae</taxon>
        <taxon>Arachnia</taxon>
    </lineage>
</organism>
<feature type="region of interest" description="Disordered" evidence="1">
    <location>
        <begin position="1"/>
        <end position="51"/>
    </location>
</feature>
<evidence type="ECO:0000256" key="1">
    <source>
        <dbReference type="SAM" id="MobiDB-lite"/>
    </source>
</evidence>
<name>A0A3N4DB95_9ACTN</name>
<protein>
    <submittedName>
        <fullName evidence="3">Uncharacterized protein</fullName>
    </submittedName>
</protein>
<dbReference type="AlphaFoldDB" id="A0A3N4DB95"/>
<keyword evidence="4" id="KW-1185">Reference proteome</keyword>
<gene>
    <name evidence="2" type="ORF">J5A53_00380</name>
    <name evidence="3" type="ORF">NCTC12967_03026</name>
</gene>
<sequence>MSEPTTPIPPEAPAVVRRPAASRFVPRGNTPPPEAPLVQRNVLRPGRDKGKALTGRERLIAGDLPEWEPLPPGELFVKRGSA</sequence>
<evidence type="ECO:0000313" key="3">
    <source>
        <dbReference type="EMBL" id="VEH71699.1"/>
    </source>
</evidence>
<reference evidence="3 4" key="1">
    <citation type="submission" date="2018-12" db="EMBL/GenBank/DDBJ databases">
        <authorList>
            <consortium name="Pathogen Informatics"/>
        </authorList>
    </citation>
    <scope>NUCLEOTIDE SEQUENCE [LARGE SCALE GENOMIC DNA]</scope>
    <source>
        <strain evidence="3 4">NCTC12967</strain>
    </source>
</reference>
<dbReference type="EMBL" id="LR134406">
    <property type="protein sequence ID" value="VEH71699.1"/>
    <property type="molecule type" value="Genomic_DNA"/>
</dbReference>
<dbReference type="EMBL" id="CP072385">
    <property type="protein sequence ID" value="QUC11201.1"/>
    <property type="molecule type" value="Genomic_DNA"/>
</dbReference>
<dbReference type="Proteomes" id="UP000273044">
    <property type="component" value="Chromosome"/>
</dbReference>